<evidence type="ECO:0000313" key="2">
    <source>
        <dbReference type="Proteomes" id="UP000248168"/>
    </source>
</evidence>
<name>A0A330L908_9BACT</name>
<dbReference type="SUPFAM" id="SSF57783">
    <property type="entry name" value="Zinc beta-ribbon"/>
    <property type="match status" value="1"/>
</dbReference>
<evidence type="ECO:0000313" key="1">
    <source>
        <dbReference type="EMBL" id="SPP65571.1"/>
    </source>
</evidence>
<dbReference type="Gene3D" id="2.20.25.10">
    <property type="match status" value="1"/>
</dbReference>
<dbReference type="RefSeq" id="WP_181416833.1">
    <property type="nucleotide sequence ID" value="NZ_OUNR01000017.1"/>
</dbReference>
<dbReference type="EMBL" id="OUNR01000017">
    <property type="protein sequence ID" value="SPP65571.1"/>
    <property type="molecule type" value="Genomic_DNA"/>
</dbReference>
<gene>
    <name evidence="1" type="ORF">NITLEN_40044</name>
</gene>
<accession>A0A330L908</accession>
<dbReference type="AlphaFoldDB" id="A0A330L908"/>
<dbReference type="InParanoid" id="A0A330L908"/>
<organism evidence="1 2">
    <name type="scientific">Nitrospira lenta</name>
    <dbReference type="NCBI Taxonomy" id="1436998"/>
    <lineage>
        <taxon>Bacteria</taxon>
        <taxon>Pseudomonadati</taxon>
        <taxon>Nitrospirota</taxon>
        <taxon>Nitrospiria</taxon>
        <taxon>Nitrospirales</taxon>
        <taxon>Nitrospiraceae</taxon>
        <taxon>Nitrospira</taxon>
    </lineage>
</organism>
<dbReference type="Proteomes" id="UP000248168">
    <property type="component" value="Unassembled WGS sequence"/>
</dbReference>
<proteinExistence type="predicted"/>
<keyword evidence="2" id="KW-1185">Reference proteome</keyword>
<protein>
    <submittedName>
        <fullName evidence="1">Uncharacterized protein</fullName>
    </submittedName>
</protein>
<sequence>MKCRSCPRCHRASLYSNGAFWVCVECGYAITESALSIDEGRGRSRAAASGGASD</sequence>
<reference evidence="2" key="1">
    <citation type="submission" date="2018-04" db="EMBL/GenBank/DDBJ databases">
        <authorList>
            <person name="Lucker S."/>
            <person name="Sakoula D."/>
        </authorList>
    </citation>
    <scope>NUCLEOTIDE SEQUENCE [LARGE SCALE GENOMIC DNA]</scope>
</reference>